<gene>
    <name evidence="2" type="ORF">VITISV_011688</name>
</gene>
<evidence type="ECO:0000313" key="2">
    <source>
        <dbReference type="EMBL" id="CAN75424.1"/>
    </source>
</evidence>
<dbReference type="OrthoDB" id="1925091at2759"/>
<protein>
    <submittedName>
        <fullName evidence="2">Uncharacterized protein</fullName>
    </submittedName>
</protein>
<dbReference type="PANTHER" id="PTHR37383:SF1">
    <property type="entry name" value="OS01G0694200 PROTEIN"/>
    <property type="match status" value="1"/>
</dbReference>
<reference evidence="2" key="1">
    <citation type="journal article" date="2007" name="PLoS ONE">
        <title>The first genome sequence of an elite grapevine cultivar (Pinot noir Vitis vinifera L.): coping with a highly heterozygous genome.</title>
        <authorList>
            <person name="Velasco R."/>
            <person name="Zharkikh A."/>
            <person name="Troggio M."/>
            <person name="Cartwright D.A."/>
            <person name="Cestaro A."/>
            <person name="Pruss D."/>
            <person name="Pindo M."/>
            <person name="FitzGerald L.M."/>
            <person name="Vezzulli S."/>
            <person name="Reid J."/>
            <person name="Malacarne G."/>
            <person name="Iliev D."/>
            <person name="Coppola G."/>
            <person name="Wardell B."/>
            <person name="Micheletti D."/>
            <person name="Macalma T."/>
            <person name="Facci M."/>
            <person name="Mitchell J.T."/>
            <person name="Perazzolli M."/>
            <person name="Eldredge G."/>
            <person name="Gatto P."/>
            <person name="Oyzerski R."/>
            <person name="Moretto M."/>
            <person name="Gutin N."/>
            <person name="Stefanini M."/>
            <person name="Chen Y."/>
            <person name="Segala C."/>
            <person name="Davenport C."/>
            <person name="Dematte L."/>
            <person name="Mraz A."/>
            <person name="Battilana J."/>
            <person name="Stormo K."/>
            <person name="Costa F."/>
            <person name="Tao Q."/>
            <person name="Si-Ammour A."/>
            <person name="Harkins T."/>
            <person name="Lackey A."/>
            <person name="Perbost C."/>
            <person name="Taillon B."/>
            <person name="Stella A."/>
            <person name="Solovyev V."/>
            <person name="Fawcett J.A."/>
            <person name="Sterck L."/>
            <person name="Vandepoele K."/>
            <person name="Grando S.M."/>
            <person name="Toppo S."/>
            <person name="Moser C."/>
            <person name="Lanchbury J."/>
            <person name="Bogden R."/>
            <person name="Skolnick M."/>
            <person name="Sgaramella V."/>
            <person name="Bhatnagar S.K."/>
            <person name="Fontana P."/>
            <person name="Gutin A."/>
            <person name="Van de Peer Y."/>
            <person name="Salamini F."/>
            <person name="Viola R."/>
        </authorList>
    </citation>
    <scope>NUCLEOTIDE SEQUENCE</scope>
</reference>
<proteinExistence type="predicted"/>
<dbReference type="ExpressionAtlas" id="A5C8T9">
    <property type="expression patterns" value="baseline and differential"/>
</dbReference>
<sequence length="286" mass="32216">METGHNKEVWRRGKGMVFKECVGWLWGGGVEVKRRSVRFRQDSSEGSACFVAFKGKEVGHLKSMMPPLIPVKAVSIQALSAKKFLILDSDGDVHLLCLSIYHLGSEITCHMRQFTNTMKVQKLAVLPDTSTRGRTVWISDGFYSVHMMTVSDTDTSANEDDENDSEEKLKQISVTQAIFASERIQDIIPLAANALLILGQDGKGYIVSSDVGTVTVRGWRQPQSPRFEAGKGRHHFLSSHDSKGRRRDPLVSRMGCRRWAKEEGLELELELERDPLRRRILEISFA</sequence>
<dbReference type="EMBL" id="AM486298">
    <property type="protein sequence ID" value="CAN75424.1"/>
    <property type="molecule type" value="Genomic_DNA"/>
</dbReference>
<feature type="compositionally biased region" description="Basic and acidic residues" evidence="1">
    <location>
        <begin position="238"/>
        <end position="248"/>
    </location>
</feature>
<dbReference type="AlphaFoldDB" id="A5C8T9"/>
<accession>A5C8T9</accession>
<organism evidence="2">
    <name type="scientific">Vitis vinifera</name>
    <name type="common">Grape</name>
    <dbReference type="NCBI Taxonomy" id="29760"/>
    <lineage>
        <taxon>Eukaryota</taxon>
        <taxon>Viridiplantae</taxon>
        <taxon>Streptophyta</taxon>
        <taxon>Embryophyta</taxon>
        <taxon>Tracheophyta</taxon>
        <taxon>Spermatophyta</taxon>
        <taxon>Magnoliopsida</taxon>
        <taxon>eudicotyledons</taxon>
        <taxon>Gunneridae</taxon>
        <taxon>Pentapetalae</taxon>
        <taxon>rosids</taxon>
        <taxon>Vitales</taxon>
        <taxon>Vitaceae</taxon>
        <taxon>Viteae</taxon>
        <taxon>Vitis</taxon>
    </lineage>
</organism>
<feature type="region of interest" description="Disordered" evidence="1">
    <location>
        <begin position="228"/>
        <end position="248"/>
    </location>
</feature>
<dbReference type="PANTHER" id="PTHR37383">
    <property type="entry name" value="OS01G0694200 PROTEIN"/>
    <property type="match status" value="1"/>
</dbReference>
<evidence type="ECO:0000256" key="1">
    <source>
        <dbReference type="SAM" id="MobiDB-lite"/>
    </source>
</evidence>
<name>A5C8T9_VITVI</name>